<feature type="domain" description="PBP" evidence="3">
    <location>
        <begin position="231"/>
        <end position="488"/>
    </location>
</feature>
<dbReference type="AlphaFoldDB" id="A0A3A9YJJ3"/>
<name>A0A3A9YJJ3_9ACTN</name>
<accession>A0A3A9YJJ3</accession>
<feature type="transmembrane region" description="Helical" evidence="2">
    <location>
        <begin position="203"/>
        <end position="222"/>
    </location>
</feature>
<comment type="caution">
    <text evidence="4">The sequence shown here is derived from an EMBL/GenBank/DDBJ whole genome shotgun (WGS) entry which is preliminary data.</text>
</comment>
<evidence type="ECO:0000259" key="3">
    <source>
        <dbReference type="Pfam" id="PF12849"/>
    </source>
</evidence>
<dbReference type="PANTHER" id="PTHR30570">
    <property type="entry name" value="PERIPLASMIC PHOSPHATE BINDING COMPONENT OF PHOSPHATE ABC TRANSPORTER"/>
    <property type="match status" value="1"/>
</dbReference>
<feature type="transmembrane region" description="Helical" evidence="2">
    <location>
        <begin position="6"/>
        <end position="30"/>
    </location>
</feature>
<protein>
    <submittedName>
        <fullName evidence="4">Phosphate ABC transporter substrate-binding protein</fullName>
    </submittedName>
</protein>
<dbReference type="RefSeq" id="WP_120684878.1">
    <property type="nucleotide sequence ID" value="NZ_RBAL01000030.1"/>
</dbReference>
<dbReference type="OrthoDB" id="9790048at2"/>
<dbReference type="Gene3D" id="3.40.190.10">
    <property type="entry name" value="Periplasmic binding protein-like II"/>
    <property type="match status" value="2"/>
</dbReference>
<keyword evidence="2" id="KW-0472">Membrane</keyword>
<dbReference type="InterPro" id="IPR050811">
    <property type="entry name" value="Phosphate_ABC_transporter"/>
</dbReference>
<dbReference type="Proteomes" id="UP000272474">
    <property type="component" value="Unassembled WGS sequence"/>
</dbReference>
<dbReference type="SUPFAM" id="SSF53850">
    <property type="entry name" value="Periplasmic binding protein-like II"/>
    <property type="match status" value="1"/>
</dbReference>
<dbReference type="EMBL" id="RBAL01000030">
    <property type="protein sequence ID" value="RKN36890.1"/>
    <property type="molecule type" value="Genomic_DNA"/>
</dbReference>
<evidence type="ECO:0000256" key="2">
    <source>
        <dbReference type="SAM" id="Phobius"/>
    </source>
</evidence>
<evidence type="ECO:0000313" key="4">
    <source>
        <dbReference type="EMBL" id="RKN36890.1"/>
    </source>
</evidence>
<gene>
    <name evidence="4" type="ORF">D7294_29480</name>
</gene>
<dbReference type="PANTHER" id="PTHR30570:SF1">
    <property type="entry name" value="PHOSPHATE-BINDING PROTEIN PSTS"/>
    <property type="match status" value="1"/>
</dbReference>
<keyword evidence="2" id="KW-1133">Transmembrane helix</keyword>
<keyword evidence="5" id="KW-1185">Reference proteome</keyword>
<keyword evidence="1" id="KW-0732">Signal</keyword>
<evidence type="ECO:0000313" key="5">
    <source>
        <dbReference type="Proteomes" id="UP000272474"/>
    </source>
</evidence>
<proteinExistence type="predicted"/>
<evidence type="ECO:0000256" key="1">
    <source>
        <dbReference type="ARBA" id="ARBA00022729"/>
    </source>
</evidence>
<organism evidence="4 5">
    <name type="scientific">Streptomyces hoynatensis</name>
    <dbReference type="NCBI Taxonomy" id="1141874"/>
    <lineage>
        <taxon>Bacteria</taxon>
        <taxon>Bacillati</taxon>
        <taxon>Actinomycetota</taxon>
        <taxon>Actinomycetes</taxon>
        <taxon>Kitasatosporales</taxon>
        <taxon>Streptomycetaceae</taxon>
        <taxon>Streptomyces</taxon>
    </lineage>
</organism>
<dbReference type="Pfam" id="PF12849">
    <property type="entry name" value="PBP_like_2"/>
    <property type="match status" value="1"/>
</dbReference>
<dbReference type="InterPro" id="IPR024370">
    <property type="entry name" value="PBP_domain"/>
</dbReference>
<keyword evidence="2" id="KW-0812">Transmembrane</keyword>
<sequence length="516" mass="54907">MDFLRWDVVLAVLGVAIPIAAALWEFVFVGRKRLGYRVQMDTTASDEVHSAYAGALQQLRRTGGGRLVDPSFVLLRIENVGATLIDEQDYAALGADDIGIRVDFPGRRVAGAVVTELSHEFLRPCFEGEHGMRVRDNAILLPKVPLNRSAHYKVLAALERDPAVTTPPGRPFADPHVVGGVKGGVGSGTIRKTESHTGISRPAAALICFLVVLLVAQLLFSLNGREEARAAPGDCASGSLTLTGSTAFRPVLEAAAAGYEETCTDAHIDVETRASGEGLEELNRAGEQAGPDGPAMLAFSDGPKEDGFTRLLPRPVAFSLFTLVVNEDIGVLDLTLDQIRALYEGTLGNWAEAGGPDQPVRLVSRGIDSGTRRTFERHVLGFREPITATSDDCETLGAGAAGDVVRCEENETPDVLDEVASTPGAIGYAELGAATAHDGLRLLRIGGNAATLEAAVQGAYPFWETEYAYSYGDPPTDSLAAGFLRYLTDGVGKDIIRSPSQRPCAEMDNPLLCRPA</sequence>
<reference evidence="4 5" key="1">
    <citation type="journal article" date="2014" name="Int. J. Syst. Evol. Microbiol.">
        <title>Streptomyces hoynatensis sp. nov., isolated from deep marine sediment.</title>
        <authorList>
            <person name="Veyisoglu A."/>
            <person name="Sahin N."/>
        </authorList>
    </citation>
    <scope>NUCLEOTIDE SEQUENCE [LARGE SCALE GENOMIC DNA]</scope>
    <source>
        <strain evidence="4 5">KCTC 29097</strain>
    </source>
</reference>